<dbReference type="SUPFAM" id="SSF47598">
    <property type="entry name" value="Ribbon-helix-helix"/>
    <property type="match status" value="1"/>
</dbReference>
<accession>A0A933L2I3</accession>
<dbReference type="InterPro" id="IPR022789">
    <property type="entry name" value="ParD"/>
</dbReference>
<protein>
    <submittedName>
        <fullName evidence="4">Type II toxin-antitoxin system ParD family antitoxin</fullName>
    </submittedName>
</protein>
<keyword evidence="3" id="KW-0175">Coiled coil</keyword>
<evidence type="ECO:0000256" key="3">
    <source>
        <dbReference type="SAM" id="Coils"/>
    </source>
</evidence>
<comment type="caution">
    <text evidence="4">The sequence shown here is derived from an EMBL/GenBank/DDBJ whole genome shotgun (WGS) entry which is preliminary data.</text>
</comment>
<dbReference type="Pfam" id="PF03693">
    <property type="entry name" value="ParD_antitoxin"/>
    <property type="match status" value="1"/>
</dbReference>
<comment type="similarity">
    <text evidence="1">Belongs to the ParD antitoxin family.</text>
</comment>
<dbReference type="Proteomes" id="UP000782610">
    <property type="component" value="Unassembled WGS sequence"/>
</dbReference>
<sequence>MNVSIGAHWEAFVDKLVKSGRYGSASEVIRQGLRHVEEHEAKLKSLREDIQSAIDEDIWFSFDEVEAHIRENMAAENKAAE</sequence>
<dbReference type="CDD" id="cd22231">
    <property type="entry name" value="RHH_NikR_HicB-like"/>
    <property type="match status" value="1"/>
</dbReference>
<dbReference type="AlphaFoldDB" id="A0A933L2I3"/>
<name>A0A933L2I3_9HYPH</name>
<dbReference type="PANTHER" id="PTHR36582">
    <property type="entry name" value="ANTITOXIN PARD"/>
    <property type="match status" value="1"/>
</dbReference>
<dbReference type="EMBL" id="JACRAF010000038">
    <property type="protein sequence ID" value="MBI4922768.1"/>
    <property type="molecule type" value="Genomic_DNA"/>
</dbReference>
<evidence type="ECO:0000313" key="5">
    <source>
        <dbReference type="Proteomes" id="UP000782610"/>
    </source>
</evidence>
<keyword evidence="2" id="KW-1277">Toxin-antitoxin system</keyword>
<feature type="coiled-coil region" evidence="3">
    <location>
        <begin position="29"/>
        <end position="56"/>
    </location>
</feature>
<evidence type="ECO:0000256" key="1">
    <source>
        <dbReference type="ARBA" id="ARBA00008580"/>
    </source>
</evidence>
<dbReference type="Gene3D" id="6.10.10.120">
    <property type="entry name" value="Antitoxin ParD1-like"/>
    <property type="match status" value="1"/>
</dbReference>
<gene>
    <name evidence="4" type="ORF">HY834_13560</name>
</gene>
<evidence type="ECO:0000256" key="2">
    <source>
        <dbReference type="ARBA" id="ARBA00022649"/>
    </source>
</evidence>
<evidence type="ECO:0000313" key="4">
    <source>
        <dbReference type="EMBL" id="MBI4922768.1"/>
    </source>
</evidence>
<organism evidence="4 5">
    <name type="scientific">Devosia nanyangense</name>
    <dbReference type="NCBI Taxonomy" id="1228055"/>
    <lineage>
        <taxon>Bacteria</taxon>
        <taxon>Pseudomonadati</taxon>
        <taxon>Pseudomonadota</taxon>
        <taxon>Alphaproteobacteria</taxon>
        <taxon>Hyphomicrobiales</taxon>
        <taxon>Devosiaceae</taxon>
        <taxon>Devosia</taxon>
    </lineage>
</organism>
<proteinExistence type="inferred from homology"/>
<dbReference type="PANTHER" id="PTHR36582:SF2">
    <property type="entry name" value="ANTITOXIN PARD"/>
    <property type="match status" value="1"/>
</dbReference>
<reference evidence="4" key="1">
    <citation type="submission" date="2020-07" db="EMBL/GenBank/DDBJ databases">
        <title>Huge and variable diversity of episymbiotic CPR bacteria and DPANN archaea in groundwater ecosystems.</title>
        <authorList>
            <person name="He C.Y."/>
            <person name="Keren R."/>
            <person name="Whittaker M."/>
            <person name="Farag I.F."/>
            <person name="Doudna J."/>
            <person name="Cate J.H.D."/>
            <person name="Banfield J.F."/>
        </authorList>
    </citation>
    <scope>NUCLEOTIDE SEQUENCE</scope>
    <source>
        <strain evidence="4">NC_groundwater_1586_Pr3_B-0.1um_66_15</strain>
    </source>
</reference>
<dbReference type="InterPro" id="IPR010985">
    <property type="entry name" value="Ribbon_hlx_hlx"/>
</dbReference>
<dbReference type="InterPro" id="IPR038296">
    <property type="entry name" value="ParD_sf"/>
</dbReference>
<dbReference type="NCBIfam" id="TIGR02606">
    <property type="entry name" value="antidote_CC2985"/>
    <property type="match status" value="1"/>
</dbReference>
<dbReference type="GO" id="GO:0006355">
    <property type="term" value="P:regulation of DNA-templated transcription"/>
    <property type="evidence" value="ECO:0007669"/>
    <property type="project" value="InterPro"/>
</dbReference>